<reference evidence="1" key="1">
    <citation type="submission" date="2024-06" db="EMBL/GenBank/DDBJ databases">
        <authorList>
            <consortium name="consrtm"/>
            <person name="Uemura M."/>
            <person name="Terahara T."/>
        </authorList>
    </citation>
    <scope>NUCLEOTIDE SEQUENCE</scope>
    <source>
        <strain evidence="1">KM77-8</strain>
    </source>
</reference>
<reference evidence="1" key="2">
    <citation type="submission" date="2024-07" db="EMBL/GenBank/DDBJ databases">
        <title>Streptomyces haneummycinica sp. nov., a new antibiotic-producing actinobacterium isolated from marine sediment.</title>
        <authorList>
            <person name="Uemura M."/>
            <person name="Hamada M."/>
            <person name="Hirano S."/>
            <person name="Kobayashi K."/>
            <person name="Ohshiro T."/>
            <person name="Kobayashi T."/>
            <person name="Terahara T."/>
        </authorList>
    </citation>
    <scope>NUCLEOTIDE SEQUENCE</scope>
    <source>
        <strain evidence="1">KM77-8</strain>
    </source>
</reference>
<dbReference type="AlphaFoldDB" id="A0AAT9HPB9"/>
<name>A0AAT9HPB9_9ACTN</name>
<gene>
    <name evidence="1" type="ORF">SHKM778_58000</name>
</gene>
<dbReference type="EMBL" id="AP035768">
    <property type="protein sequence ID" value="BFO19412.1"/>
    <property type="molecule type" value="Genomic_DNA"/>
</dbReference>
<organism evidence="1">
    <name type="scientific">Streptomyces haneummycinicus</name>
    <dbReference type="NCBI Taxonomy" id="3074435"/>
    <lineage>
        <taxon>Bacteria</taxon>
        <taxon>Bacillati</taxon>
        <taxon>Actinomycetota</taxon>
        <taxon>Actinomycetes</taxon>
        <taxon>Kitasatosporales</taxon>
        <taxon>Streptomycetaceae</taxon>
        <taxon>Streptomyces</taxon>
    </lineage>
</organism>
<accession>A0AAT9HPB9</accession>
<proteinExistence type="predicted"/>
<protein>
    <submittedName>
        <fullName evidence="1">Uncharacterized protein</fullName>
    </submittedName>
</protein>
<sequence length="361" mass="38497">MTTEPASRTPVPFCRLRYGGEDATLDQGGGDGHGGIGAERLDRRTLRPGLVAGTHGLRRDAPGDAVRRLGENGSHFTDARSVTHRELGEYGCTLSFEGDELRGELVLRMEAYTERDQQDREFMSTFLEDGFVSQAPVPRGLPGFIDQFGAVQFLVPCPDLGKDDAGRQRKLLVRTQFGKDALWGHPAAYETAVALVNGASDRLGCGAEPISAPGGDTGLTEPGKSPKPVPLGEAGEGGCGWATRADLPRPDRWRVADGLNDAAPTGRCQLLYEDGTGSDDSGRLVLAAWYGDWSDRLVADEDGIPRPLTATARCGGEAANFALGERGGVPGLSRADHRVLLEAFARDQVGRRDCSGLRVNG</sequence>
<evidence type="ECO:0000313" key="1">
    <source>
        <dbReference type="EMBL" id="BFO19412.1"/>
    </source>
</evidence>